<evidence type="ECO:0000256" key="1">
    <source>
        <dbReference type="ARBA" id="ARBA00022630"/>
    </source>
</evidence>
<reference evidence="5 6" key="1">
    <citation type="submission" date="2016-10" db="EMBL/GenBank/DDBJ databases">
        <authorList>
            <person name="de Groot N.N."/>
        </authorList>
    </citation>
    <scope>NUCLEOTIDE SEQUENCE [LARGE SCALE GENOMIC DNA]</scope>
    <source>
        <strain evidence="5 6">DSM 44149</strain>
    </source>
</reference>
<dbReference type="PANTHER" id="PTHR48105">
    <property type="entry name" value="THIOREDOXIN REDUCTASE 1-RELATED-RELATED"/>
    <property type="match status" value="1"/>
</dbReference>
<evidence type="ECO:0000256" key="2">
    <source>
        <dbReference type="ARBA" id="ARBA00023002"/>
    </source>
</evidence>
<dbReference type="Gene3D" id="3.50.50.60">
    <property type="entry name" value="FAD/NAD(P)-binding domain"/>
    <property type="match status" value="2"/>
</dbReference>
<dbReference type="AlphaFoldDB" id="A0A1G9VIY3"/>
<feature type="domain" description="FAD/NAD(P)-binding" evidence="4">
    <location>
        <begin position="2"/>
        <end position="269"/>
    </location>
</feature>
<evidence type="ECO:0000259" key="4">
    <source>
        <dbReference type="Pfam" id="PF07992"/>
    </source>
</evidence>
<evidence type="ECO:0000256" key="3">
    <source>
        <dbReference type="ARBA" id="ARBA00048132"/>
    </source>
</evidence>
<dbReference type="OrthoDB" id="9786503at2"/>
<dbReference type="InterPro" id="IPR023753">
    <property type="entry name" value="FAD/NAD-binding_dom"/>
</dbReference>
<organism evidence="5 6">
    <name type="scientific">Allokutzneria albata</name>
    <name type="common">Kibdelosporangium albatum</name>
    <dbReference type="NCBI Taxonomy" id="211114"/>
    <lineage>
        <taxon>Bacteria</taxon>
        <taxon>Bacillati</taxon>
        <taxon>Actinomycetota</taxon>
        <taxon>Actinomycetes</taxon>
        <taxon>Pseudonocardiales</taxon>
        <taxon>Pseudonocardiaceae</taxon>
        <taxon>Allokutzneria</taxon>
    </lineage>
</organism>
<gene>
    <name evidence="5" type="ORF">SAMN04489726_3065</name>
</gene>
<dbReference type="PRINTS" id="PR00368">
    <property type="entry name" value="FADPNR"/>
</dbReference>
<keyword evidence="6" id="KW-1185">Reference proteome</keyword>
<proteinExistence type="predicted"/>
<protein>
    <submittedName>
        <fullName evidence="5">Thioredoxin reductase (NADPH)</fullName>
    </submittedName>
</protein>
<keyword evidence="2" id="KW-0560">Oxidoreductase</keyword>
<dbReference type="eggNOG" id="COG0492">
    <property type="taxonomic scope" value="Bacteria"/>
</dbReference>
<dbReference type="InterPro" id="IPR050097">
    <property type="entry name" value="Ferredoxin-NADP_redctase_2"/>
</dbReference>
<dbReference type="Pfam" id="PF07992">
    <property type="entry name" value="Pyr_redox_2"/>
    <property type="match status" value="1"/>
</dbReference>
<dbReference type="RefSeq" id="WP_043811484.1">
    <property type="nucleotide sequence ID" value="NZ_JOEF01000007.1"/>
</dbReference>
<name>A0A1G9VIY3_ALLAB</name>
<evidence type="ECO:0000313" key="6">
    <source>
        <dbReference type="Proteomes" id="UP000183376"/>
    </source>
</evidence>
<comment type="catalytic activity">
    <reaction evidence="3">
        <text>[thioredoxin]-dithiol + NADP(+) = [thioredoxin]-disulfide + NADPH + H(+)</text>
        <dbReference type="Rhea" id="RHEA:20345"/>
        <dbReference type="Rhea" id="RHEA-COMP:10698"/>
        <dbReference type="Rhea" id="RHEA-COMP:10700"/>
        <dbReference type="ChEBI" id="CHEBI:15378"/>
        <dbReference type="ChEBI" id="CHEBI:29950"/>
        <dbReference type="ChEBI" id="CHEBI:50058"/>
        <dbReference type="ChEBI" id="CHEBI:57783"/>
        <dbReference type="ChEBI" id="CHEBI:58349"/>
        <dbReference type="EC" id="1.8.1.9"/>
    </reaction>
</comment>
<accession>A0A1G9VIY3</accession>
<dbReference type="PRINTS" id="PR00469">
    <property type="entry name" value="PNDRDTASEII"/>
</dbReference>
<dbReference type="EMBL" id="LT629701">
    <property type="protein sequence ID" value="SDM72119.1"/>
    <property type="molecule type" value="Genomic_DNA"/>
</dbReference>
<dbReference type="GO" id="GO:0004791">
    <property type="term" value="F:thioredoxin-disulfide reductase (NADPH) activity"/>
    <property type="evidence" value="ECO:0007669"/>
    <property type="project" value="UniProtKB-EC"/>
</dbReference>
<dbReference type="InterPro" id="IPR036188">
    <property type="entry name" value="FAD/NAD-bd_sf"/>
</dbReference>
<evidence type="ECO:0000313" key="5">
    <source>
        <dbReference type="EMBL" id="SDM72119.1"/>
    </source>
</evidence>
<dbReference type="STRING" id="211114.SAMN04489726_3065"/>
<sequence>MYDVVVVGGGAAGLSAALVLSRARRSVLVIDAGEPRNQPAAHMHGFLSRDGMPPGELLAVGRKEIAGYGGEVRAGRAVSARREGTGFTVELADGDSVSARRLVVTTGLRDELPPIEGLRERWGNDVASCPYCHGWEVRDQPIGVLGTDPRGAHQALLVRQWSDDVVYFGSQLAEEDRGKLLARGVGIVDSDVVKVLVDNDELVGVELADGSCVKRSALFVPTVFAANDGLLAQLGAEHTSDGRTTVPGVYAAGNVVDPMAQVIIAAAQGAKAGMTVNNDLVLDEAGAQRRVHGL</sequence>
<keyword evidence="1" id="KW-0285">Flavoprotein</keyword>
<dbReference type="SUPFAM" id="SSF51905">
    <property type="entry name" value="FAD/NAD(P)-binding domain"/>
    <property type="match status" value="1"/>
</dbReference>
<dbReference type="Proteomes" id="UP000183376">
    <property type="component" value="Chromosome I"/>
</dbReference>